<gene>
    <name evidence="1" type="ORF">Tci_856105</name>
</gene>
<feature type="non-terminal residue" evidence="1">
    <location>
        <position position="1"/>
    </location>
</feature>
<proteinExistence type="predicted"/>
<evidence type="ECO:0000313" key="1">
    <source>
        <dbReference type="EMBL" id="GFC84135.1"/>
    </source>
</evidence>
<organism evidence="1">
    <name type="scientific">Tanacetum cinerariifolium</name>
    <name type="common">Dalmatian daisy</name>
    <name type="synonym">Chrysanthemum cinerariifolium</name>
    <dbReference type="NCBI Taxonomy" id="118510"/>
    <lineage>
        <taxon>Eukaryota</taxon>
        <taxon>Viridiplantae</taxon>
        <taxon>Streptophyta</taxon>
        <taxon>Embryophyta</taxon>
        <taxon>Tracheophyta</taxon>
        <taxon>Spermatophyta</taxon>
        <taxon>Magnoliopsida</taxon>
        <taxon>eudicotyledons</taxon>
        <taxon>Gunneridae</taxon>
        <taxon>Pentapetalae</taxon>
        <taxon>asterids</taxon>
        <taxon>campanulids</taxon>
        <taxon>Asterales</taxon>
        <taxon>Asteraceae</taxon>
        <taxon>Asteroideae</taxon>
        <taxon>Anthemideae</taxon>
        <taxon>Anthemidinae</taxon>
        <taxon>Tanacetum</taxon>
    </lineage>
</organism>
<comment type="caution">
    <text evidence="1">The sequence shown here is derived from an EMBL/GenBank/DDBJ whole genome shotgun (WGS) entry which is preliminary data.</text>
</comment>
<accession>A0A699RDV8</accession>
<dbReference type="AlphaFoldDB" id="A0A699RDV8"/>
<name>A0A699RDV8_TANCI</name>
<dbReference type="EMBL" id="BKCJ011093122">
    <property type="protein sequence ID" value="GFC84135.1"/>
    <property type="molecule type" value="Genomic_DNA"/>
</dbReference>
<sequence>LCFPSLQIGPVRIWLSKVEPLLVAFDSQLKIFHTSLDDDASCEHPKRDVKGETNDPPLGVYIKSRFSINSETVELLTFTPPVRDFPKSVLVIVYWLICSIFAARGTSLEILEVVVDEVCKWNDTITSVIWYQRERL</sequence>
<reference evidence="1" key="1">
    <citation type="journal article" date="2019" name="Sci. Rep.">
        <title>Draft genome of Tanacetum cinerariifolium, the natural source of mosquito coil.</title>
        <authorList>
            <person name="Yamashiro T."/>
            <person name="Shiraishi A."/>
            <person name="Satake H."/>
            <person name="Nakayama K."/>
        </authorList>
    </citation>
    <scope>NUCLEOTIDE SEQUENCE</scope>
</reference>
<protein>
    <submittedName>
        <fullName evidence="1">Uncharacterized protein</fullName>
    </submittedName>
</protein>